<sequence>MIYNCFSCTVSRGTGAYSRCHWARGRPHPGQVNSLCQSPHRETYRDRQPVTLTFTPTGNLESPINLTLWKETQAGTE</sequence>
<gene>
    <name evidence="1" type="ORF">Q5P01_008703</name>
</gene>
<evidence type="ECO:0000313" key="1">
    <source>
        <dbReference type="EMBL" id="KAK2848869.1"/>
    </source>
</evidence>
<dbReference type="EMBL" id="JAUPFM010000006">
    <property type="protein sequence ID" value="KAK2848869.1"/>
    <property type="molecule type" value="Genomic_DNA"/>
</dbReference>
<protein>
    <submittedName>
        <fullName evidence="1">Uncharacterized protein</fullName>
    </submittedName>
</protein>
<evidence type="ECO:0000313" key="2">
    <source>
        <dbReference type="Proteomes" id="UP001187415"/>
    </source>
</evidence>
<keyword evidence="2" id="KW-1185">Reference proteome</keyword>
<name>A0AA88SWQ7_CHASR</name>
<comment type="caution">
    <text evidence="1">The sequence shown here is derived from an EMBL/GenBank/DDBJ whole genome shotgun (WGS) entry which is preliminary data.</text>
</comment>
<reference evidence="1" key="1">
    <citation type="submission" date="2023-07" db="EMBL/GenBank/DDBJ databases">
        <title>Chromosome-level Genome Assembly of Striped Snakehead (Channa striata).</title>
        <authorList>
            <person name="Liu H."/>
        </authorList>
    </citation>
    <scope>NUCLEOTIDE SEQUENCE</scope>
    <source>
        <strain evidence="1">Gz</strain>
        <tissue evidence="1">Muscle</tissue>
    </source>
</reference>
<accession>A0AA88SWQ7</accession>
<dbReference type="AlphaFoldDB" id="A0AA88SWQ7"/>
<organism evidence="1 2">
    <name type="scientific">Channa striata</name>
    <name type="common">Snakehead murrel</name>
    <name type="synonym">Ophicephalus striatus</name>
    <dbReference type="NCBI Taxonomy" id="64152"/>
    <lineage>
        <taxon>Eukaryota</taxon>
        <taxon>Metazoa</taxon>
        <taxon>Chordata</taxon>
        <taxon>Craniata</taxon>
        <taxon>Vertebrata</taxon>
        <taxon>Euteleostomi</taxon>
        <taxon>Actinopterygii</taxon>
        <taxon>Neopterygii</taxon>
        <taxon>Teleostei</taxon>
        <taxon>Neoteleostei</taxon>
        <taxon>Acanthomorphata</taxon>
        <taxon>Anabantaria</taxon>
        <taxon>Anabantiformes</taxon>
        <taxon>Channoidei</taxon>
        <taxon>Channidae</taxon>
        <taxon>Channa</taxon>
    </lineage>
</organism>
<dbReference type="Proteomes" id="UP001187415">
    <property type="component" value="Unassembled WGS sequence"/>
</dbReference>
<proteinExistence type="predicted"/>